<evidence type="ECO:0000313" key="1">
    <source>
        <dbReference type="EMBL" id="RZF62678.1"/>
    </source>
</evidence>
<dbReference type="PROSITE" id="PS51257">
    <property type="entry name" value="PROKAR_LIPOPROTEIN"/>
    <property type="match status" value="1"/>
</dbReference>
<reference evidence="1 2" key="1">
    <citation type="submission" date="2019-02" db="EMBL/GenBank/DDBJ databases">
        <authorList>
            <person name="Li Y."/>
        </authorList>
    </citation>
    <scope>NUCLEOTIDE SEQUENCE [LARGE SCALE GENOMIC DNA]</scope>
    <source>
        <strain evidence="1 2">30C10-4-7</strain>
    </source>
</reference>
<comment type="caution">
    <text evidence="1">The sequence shown here is derived from an EMBL/GenBank/DDBJ whole genome shotgun (WGS) entry which is preliminary data.</text>
</comment>
<organism evidence="1 2">
    <name type="scientific">Sphingobacterium corticibacterium</name>
    <dbReference type="NCBI Taxonomy" id="2484746"/>
    <lineage>
        <taxon>Bacteria</taxon>
        <taxon>Pseudomonadati</taxon>
        <taxon>Bacteroidota</taxon>
        <taxon>Sphingobacteriia</taxon>
        <taxon>Sphingobacteriales</taxon>
        <taxon>Sphingobacteriaceae</taxon>
        <taxon>Sphingobacterium</taxon>
    </lineage>
</organism>
<gene>
    <name evidence="1" type="ORF">EWE74_07785</name>
</gene>
<evidence type="ECO:0000313" key="2">
    <source>
        <dbReference type="Proteomes" id="UP000292855"/>
    </source>
</evidence>
<dbReference type="RefSeq" id="WP_130140903.1">
    <property type="nucleotide sequence ID" value="NZ_SGIT01000001.1"/>
</dbReference>
<name>A0A4V2DCU2_9SPHI</name>
<dbReference type="AlphaFoldDB" id="A0A4V2DCU2"/>
<protein>
    <submittedName>
        <fullName evidence="1">Uncharacterized protein</fullName>
    </submittedName>
</protein>
<proteinExistence type="predicted"/>
<accession>A0A4V2DCU2</accession>
<dbReference type="Proteomes" id="UP000292855">
    <property type="component" value="Unassembled WGS sequence"/>
</dbReference>
<keyword evidence="2" id="KW-1185">Reference proteome</keyword>
<sequence length="362" mass="39577">MKKVIIIAICCAISSIHLFQSCKKGGDDEKDEVEERQIVDWGDVYFIAYSLETNAGIPGYFRNNREFPLEISTDTQIIPTDISVASGDVYVIGTEYKGESVSGSPSNAVLWKNGKRSELHTPETKYEEATAVFVSGEDVYVAGSYVPADGEKRIGVVWKNGDPVIVTDGKESTTFADLFVSGDDIYIVGHENTQGGIISKYWKNEKTVKLSTEDVITYAKSIVVDGADIYVLGYVDNLSTEGRSLKLWKNGRAEKLISGRSVIRGGKVVVENGHTYACGYEQVGSKYEPRLFKDGVMEPLEDKNSGHTYALDLKVYNGNVLVLGRIDSKSAIESILWVNGVPANIGTLGVQASLVAFDVVPR</sequence>
<dbReference type="EMBL" id="SGIT01000001">
    <property type="protein sequence ID" value="RZF62678.1"/>
    <property type="molecule type" value="Genomic_DNA"/>
</dbReference>
<dbReference type="OrthoDB" id="708305at2"/>